<dbReference type="SUPFAM" id="SSF56801">
    <property type="entry name" value="Acetyl-CoA synthetase-like"/>
    <property type="match status" value="1"/>
</dbReference>
<evidence type="ECO:0000256" key="2">
    <source>
        <dbReference type="ARBA" id="ARBA00022598"/>
    </source>
</evidence>
<gene>
    <name evidence="4" type="ORF">D1345_21905</name>
</gene>
<dbReference type="GO" id="GO:0031956">
    <property type="term" value="F:medium-chain fatty acid-CoA ligase activity"/>
    <property type="evidence" value="ECO:0007669"/>
    <property type="project" value="TreeGrafter"/>
</dbReference>
<sequence length="589" mass="64680">MSYFFATLAFAVLGYLIFAFVHLGFPVRLTLLVRWDNRIDTVLETAARRHGLRELIELARPLRWTDRRVWTAGQLLDTVNALSACWHSLGVAPGDRVAIYKANDFDYFLFSVAAIRLGAIAVPMNANVPPETAGLYLSRVGASLLIADCVNWERVRPYIPACVHQAVLADGLAPAAEGCVHALSELLRQCPRTVPRAARGPDDPLYIVHTSGTTGTPKGVILKSEGIAQSLRSTMLFNLISPRDLACFALPMNHQVSQLYLHNTLLIGMRCIINGDLDAQGLLRQLEQRLPTVFFSFPITYTQLMIAGAAKRPLSSVRIWGSTADASHEVQQRTFLPKGSFFRRLGLPVSGSLFIDGLGSSEVGIAALLRIATPWTRCFDRRVGRKTPLGPQIKVADSEGLPVVKGRPGLLMIKGKSMFGGYWNAHDVLYASSRDGWWFTGDVVREAADGEMIHLDREVDVIHASDGAVYTLPLEEVLLKRDGVLDVSVFGVRPEPGAPERTAAAVAWREDAAPVAADVLLRELNRQLGPEQQLAHLWVLPWEDFPIGATGKTLKRRLRERYNAQLQASATATESLACAAVSVTELRPS</sequence>
<comment type="similarity">
    <text evidence="1">Belongs to the ATP-dependent AMP-binding enzyme family.</text>
</comment>
<keyword evidence="5" id="KW-1185">Reference proteome</keyword>
<dbReference type="Gene3D" id="3.40.50.12780">
    <property type="entry name" value="N-terminal domain of ligase-like"/>
    <property type="match status" value="1"/>
</dbReference>
<evidence type="ECO:0000259" key="3">
    <source>
        <dbReference type="Pfam" id="PF00501"/>
    </source>
</evidence>
<accession>A0AAD0W9Q4</accession>
<dbReference type="Pfam" id="PF00501">
    <property type="entry name" value="AMP-binding"/>
    <property type="match status" value="1"/>
</dbReference>
<name>A0AAD0W9Q4_9NEIS</name>
<dbReference type="AlphaFoldDB" id="A0AAD0W9Q4"/>
<dbReference type="Proteomes" id="UP000259465">
    <property type="component" value="Chromosome"/>
</dbReference>
<dbReference type="InterPro" id="IPR042099">
    <property type="entry name" value="ANL_N_sf"/>
</dbReference>
<protein>
    <submittedName>
        <fullName evidence="4">Long-chain fatty acid--CoA ligase</fullName>
    </submittedName>
</protein>
<dbReference type="PROSITE" id="PS00455">
    <property type="entry name" value="AMP_BINDING"/>
    <property type="match status" value="1"/>
</dbReference>
<dbReference type="PANTHER" id="PTHR43201:SF5">
    <property type="entry name" value="MEDIUM-CHAIN ACYL-COA LIGASE ACSF2, MITOCHONDRIAL"/>
    <property type="match status" value="1"/>
</dbReference>
<dbReference type="GO" id="GO:0006631">
    <property type="term" value="P:fatty acid metabolic process"/>
    <property type="evidence" value="ECO:0007669"/>
    <property type="project" value="TreeGrafter"/>
</dbReference>
<reference evidence="4 5" key="1">
    <citation type="submission" date="2018-08" db="EMBL/GenBank/DDBJ databases">
        <title>Complete genome sequence of JP2-74.</title>
        <authorList>
            <person name="Wu L."/>
        </authorList>
    </citation>
    <scope>NUCLEOTIDE SEQUENCE [LARGE SCALE GENOMIC DNA]</scope>
    <source>
        <strain evidence="4 5">JP2-74</strain>
    </source>
</reference>
<feature type="domain" description="AMP-dependent synthetase/ligase" evidence="3">
    <location>
        <begin position="57"/>
        <end position="423"/>
    </location>
</feature>
<dbReference type="InterPro" id="IPR045851">
    <property type="entry name" value="AMP-bd_C_sf"/>
</dbReference>
<keyword evidence="2 4" id="KW-0436">Ligase</keyword>
<evidence type="ECO:0000313" key="4">
    <source>
        <dbReference type="EMBL" id="AXT48654.1"/>
    </source>
</evidence>
<dbReference type="EMBL" id="CP031968">
    <property type="protein sequence ID" value="AXT48654.1"/>
    <property type="molecule type" value="Genomic_DNA"/>
</dbReference>
<evidence type="ECO:0000256" key="1">
    <source>
        <dbReference type="ARBA" id="ARBA00006432"/>
    </source>
</evidence>
<dbReference type="KEGG" id="crz:D1345_21905"/>
<dbReference type="RefSeq" id="WP_118268474.1">
    <property type="nucleotide sequence ID" value="NZ_CP031968.1"/>
</dbReference>
<dbReference type="PANTHER" id="PTHR43201">
    <property type="entry name" value="ACYL-COA SYNTHETASE"/>
    <property type="match status" value="1"/>
</dbReference>
<proteinExistence type="inferred from homology"/>
<organism evidence="4 5">
    <name type="scientific">Chromobacterium rhizoryzae</name>
    <dbReference type="NCBI Taxonomy" id="1778675"/>
    <lineage>
        <taxon>Bacteria</taxon>
        <taxon>Pseudomonadati</taxon>
        <taxon>Pseudomonadota</taxon>
        <taxon>Betaproteobacteria</taxon>
        <taxon>Neisseriales</taxon>
        <taxon>Chromobacteriaceae</taxon>
        <taxon>Chromobacterium</taxon>
    </lineage>
</organism>
<dbReference type="InterPro" id="IPR000873">
    <property type="entry name" value="AMP-dep_synth/lig_dom"/>
</dbReference>
<dbReference type="InterPro" id="IPR020845">
    <property type="entry name" value="AMP-binding_CS"/>
</dbReference>
<evidence type="ECO:0000313" key="5">
    <source>
        <dbReference type="Proteomes" id="UP000259465"/>
    </source>
</evidence>
<dbReference type="Gene3D" id="3.30.300.30">
    <property type="match status" value="1"/>
</dbReference>